<keyword evidence="5 8" id="KW-0687">Ribonucleoprotein</keyword>
<dbReference type="HAMAP" id="MF_01326_B">
    <property type="entry name" value="Ribosomal_uL24_B"/>
    <property type="match status" value="1"/>
</dbReference>
<evidence type="ECO:0000256" key="6">
    <source>
        <dbReference type="ARBA" id="ARBA00035206"/>
    </source>
</evidence>
<feature type="domain" description="KOW" evidence="10">
    <location>
        <begin position="7"/>
        <end position="34"/>
    </location>
</feature>
<evidence type="ECO:0000256" key="8">
    <source>
        <dbReference type="HAMAP-Rule" id="MF_01326"/>
    </source>
</evidence>
<keyword evidence="3 8" id="KW-0694">RNA-binding</keyword>
<proteinExistence type="inferred from homology"/>
<dbReference type="SUPFAM" id="SSF50104">
    <property type="entry name" value="Translation proteins SH3-like domain"/>
    <property type="match status" value="1"/>
</dbReference>
<evidence type="ECO:0000313" key="11">
    <source>
        <dbReference type="EMBL" id="ALC17573.1"/>
    </source>
</evidence>
<evidence type="ECO:0000256" key="9">
    <source>
        <dbReference type="RuleBase" id="RU003477"/>
    </source>
</evidence>
<dbReference type="GO" id="GO:0006412">
    <property type="term" value="P:translation"/>
    <property type="evidence" value="ECO:0007669"/>
    <property type="project" value="UniProtKB-UniRule"/>
</dbReference>
<dbReference type="InterPro" id="IPR008991">
    <property type="entry name" value="Translation_prot_SH3-like_sf"/>
</dbReference>
<evidence type="ECO:0000259" key="10">
    <source>
        <dbReference type="SMART" id="SM00739"/>
    </source>
</evidence>
<dbReference type="EMBL" id="CP010802">
    <property type="protein sequence ID" value="ALC17573.1"/>
    <property type="molecule type" value="Genomic_DNA"/>
</dbReference>
<keyword evidence="4 8" id="KW-0689">Ribosomal protein</keyword>
<dbReference type="InterPro" id="IPR057264">
    <property type="entry name" value="Ribosomal_uL24_C"/>
</dbReference>
<dbReference type="RefSeq" id="WP_053551572.1">
    <property type="nucleotide sequence ID" value="NZ_CP010802.1"/>
</dbReference>
<dbReference type="PATRIC" id="fig|1603606.3.peg.3067"/>
<evidence type="ECO:0000256" key="7">
    <source>
        <dbReference type="ARBA" id="ARBA00058688"/>
    </source>
</evidence>
<dbReference type="SMART" id="SM00739">
    <property type="entry name" value="KOW"/>
    <property type="match status" value="1"/>
</dbReference>
<dbReference type="Gene3D" id="2.30.30.30">
    <property type="match status" value="1"/>
</dbReference>
<evidence type="ECO:0000313" key="12">
    <source>
        <dbReference type="Proteomes" id="UP000057158"/>
    </source>
</evidence>
<reference evidence="11 12" key="1">
    <citation type="submission" date="2015-07" db="EMBL/GenBank/DDBJ databases">
        <title>Isolation and Genomic Characterization of a Novel Halophilic Metal-Reducing Deltaproteobacterium from the Deep Subsurface.</title>
        <authorList>
            <person name="Badalamenti J.P."/>
            <person name="Summers Z.M."/>
            <person name="Gralnick J.A."/>
            <person name="Bond D.R."/>
        </authorList>
    </citation>
    <scope>NUCLEOTIDE SEQUENCE [LARGE SCALE GENOMIC DNA]</scope>
    <source>
        <strain evidence="11 12">WTL</strain>
    </source>
</reference>
<comment type="function">
    <text evidence="7 8">One of the proteins that surrounds the polypeptide exit tunnel on the outside of the subunit.</text>
</comment>
<evidence type="ECO:0000256" key="5">
    <source>
        <dbReference type="ARBA" id="ARBA00023274"/>
    </source>
</evidence>
<organism evidence="11 12">
    <name type="scientific">Desulfuromonas soudanensis</name>
    <dbReference type="NCBI Taxonomy" id="1603606"/>
    <lineage>
        <taxon>Bacteria</taxon>
        <taxon>Pseudomonadati</taxon>
        <taxon>Thermodesulfobacteriota</taxon>
        <taxon>Desulfuromonadia</taxon>
        <taxon>Desulfuromonadales</taxon>
        <taxon>Desulfuromonadaceae</taxon>
        <taxon>Desulfuromonas</taxon>
    </lineage>
</organism>
<protein>
    <recommendedName>
        <fullName evidence="6 8">Large ribosomal subunit protein uL24</fullName>
    </recommendedName>
</protein>
<accession>A0A0M3QGC4</accession>
<dbReference type="InterPro" id="IPR005824">
    <property type="entry name" value="KOW"/>
</dbReference>
<dbReference type="Pfam" id="PF17136">
    <property type="entry name" value="ribosomal_L24"/>
    <property type="match status" value="1"/>
</dbReference>
<dbReference type="AlphaFoldDB" id="A0A0M3QGC4"/>
<dbReference type="GO" id="GO:0019843">
    <property type="term" value="F:rRNA binding"/>
    <property type="evidence" value="ECO:0007669"/>
    <property type="project" value="UniProtKB-UniRule"/>
</dbReference>
<dbReference type="PANTHER" id="PTHR12903">
    <property type="entry name" value="MITOCHONDRIAL RIBOSOMAL PROTEIN L24"/>
    <property type="match status" value="1"/>
</dbReference>
<evidence type="ECO:0000256" key="1">
    <source>
        <dbReference type="ARBA" id="ARBA00010618"/>
    </source>
</evidence>
<dbReference type="InterPro" id="IPR041988">
    <property type="entry name" value="Ribosomal_uL24_KOW"/>
</dbReference>
<dbReference type="GO" id="GO:1990904">
    <property type="term" value="C:ribonucleoprotein complex"/>
    <property type="evidence" value="ECO:0007669"/>
    <property type="project" value="UniProtKB-KW"/>
</dbReference>
<dbReference type="Pfam" id="PF00467">
    <property type="entry name" value="KOW"/>
    <property type="match status" value="1"/>
</dbReference>
<dbReference type="PROSITE" id="PS01108">
    <property type="entry name" value="RIBOSOMAL_L24"/>
    <property type="match status" value="1"/>
</dbReference>
<keyword evidence="12" id="KW-1185">Reference proteome</keyword>
<keyword evidence="2 8" id="KW-0699">rRNA-binding</keyword>
<dbReference type="STRING" id="1603606.DSOUD_2837"/>
<gene>
    <name evidence="8 11" type="primary">rplX</name>
    <name evidence="11" type="ORF">DSOUD_2837</name>
</gene>
<dbReference type="FunFam" id="2.30.30.30:FF:000004">
    <property type="entry name" value="50S ribosomal protein L24"/>
    <property type="match status" value="1"/>
</dbReference>
<comment type="similarity">
    <text evidence="1 8 9">Belongs to the universal ribosomal protein uL24 family.</text>
</comment>
<dbReference type="OrthoDB" id="9807419at2"/>
<sequence>MAAKKFHVKKDDMVMVIAGKEKGKSGKVVRVFPEKGRIVVENLNMIKRHTRPNRANAEGGIVEKEAAIDASNVLLLCGACNKAARTGVRILDDGTKTRFCKKCNEIVDK</sequence>
<name>A0A0M3QGC4_9BACT</name>
<dbReference type="InterPro" id="IPR003256">
    <property type="entry name" value="Ribosomal_uL24"/>
</dbReference>
<dbReference type="KEGG" id="des:DSOUD_2837"/>
<dbReference type="NCBIfam" id="TIGR01079">
    <property type="entry name" value="rplX_bact"/>
    <property type="match status" value="1"/>
</dbReference>
<evidence type="ECO:0000256" key="4">
    <source>
        <dbReference type="ARBA" id="ARBA00022980"/>
    </source>
</evidence>
<evidence type="ECO:0000256" key="3">
    <source>
        <dbReference type="ARBA" id="ARBA00022884"/>
    </source>
</evidence>
<dbReference type="InterPro" id="IPR014722">
    <property type="entry name" value="Rib_uL2_dom2"/>
</dbReference>
<comment type="subunit">
    <text evidence="8">Part of the 50S ribosomal subunit.</text>
</comment>
<dbReference type="GO" id="GO:0003735">
    <property type="term" value="F:structural constituent of ribosome"/>
    <property type="evidence" value="ECO:0007669"/>
    <property type="project" value="InterPro"/>
</dbReference>
<dbReference type="Proteomes" id="UP000057158">
    <property type="component" value="Chromosome"/>
</dbReference>
<dbReference type="GO" id="GO:0005840">
    <property type="term" value="C:ribosome"/>
    <property type="evidence" value="ECO:0007669"/>
    <property type="project" value="UniProtKB-KW"/>
</dbReference>
<comment type="function">
    <text evidence="8">One of two assembly initiator proteins, it binds directly to the 5'-end of the 23S rRNA, where it nucleates assembly of the 50S subunit.</text>
</comment>
<dbReference type="CDD" id="cd06089">
    <property type="entry name" value="KOW_RPL26"/>
    <property type="match status" value="1"/>
</dbReference>
<evidence type="ECO:0000256" key="2">
    <source>
        <dbReference type="ARBA" id="ARBA00022730"/>
    </source>
</evidence>
<dbReference type="InterPro" id="IPR005825">
    <property type="entry name" value="Ribosomal_uL24_CS"/>
</dbReference>